<evidence type="ECO:0000259" key="5">
    <source>
        <dbReference type="Pfam" id="PF07244"/>
    </source>
</evidence>
<dbReference type="RefSeq" id="WP_130923089.1">
    <property type="nucleotide sequence ID" value="NZ_JAANOL010000006.1"/>
</dbReference>
<feature type="domain" description="POTRA" evidence="5">
    <location>
        <begin position="26"/>
        <end position="97"/>
    </location>
</feature>
<dbReference type="GO" id="GO:0019867">
    <property type="term" value="C:outer membrane"/>
    <property type="evidence" value="ECO:0007669"/>
    <property type="project" value="InterPro"/>
</dbReference>
<keyword evidence="2" id="KW-0472">Membrane</keyword>
<keyword evidence="3" id="KW-0732">Signal</keyword>
<feature type="signal peptide" evidence="3">
    <location>
        <begin position="1"/>
        <end position="22"/>
    </location>
</feature>
<dbReference type="Gene3D" id="2.40.160.50">
    <property type="entry name" value="membrane protein fhac: a member of the omp85/tpsb transporter family"/>
    <property type="match status" value="1"/>
</dbReference>
<feature type="domain" description="Bacterial surface antigen (D15)" evidence="4">
    <location>
        <begin position="140"/>
        <end position="430"/>
    </location>
</feature>
<proteinExistence type="predicted"/>
<reference evidence="6 7" key="1">
    <citation type="submission" date="2019-02" db="EMBL/GenBank/DDBJ databases">
        <title>Genome of a new Bacteroidetes strain.</title>
        <authorList>
            <person name="Pitt A."/>
        </authorList>
    </citation>
    <scope>NUCLEOTIDE SEQUENCE [LARGE SCALE GENOMIC DNA]</scope>
    <source>
        <strain evidence="6 7">103A-SOEBACH</strain>
    </source>
</reference>
<evidence type="ECO:0000313" key="6">
    <source>
        <dbReference type="EMBL" id="TBH72901.1"/>
    </source>
</evidence>
<feature type="chain" id="PRO_5020636632" evidence="3">
    <location>
        <begin position="23"/>
        <end position="462"/>
    </location>
</feature>
<dbReference type="InterPro" id="IPR000184">
    <property type="entry name" value="Bac_surfAg_D15"/>
</dbReference>
<evidence type="ECO:0000256" key="3">
    <source>
        <dbReference type="SAM" id="SignalP"/>
    </source>
</evidence>
<comment type="subcellular location">
    <subcellularLocation>
        <location evidence="1">Membrane</location>
    </subcellularLocation>
</comment>
<dbReference type="InterPro" id="IPR010827">
    <property type="entry name" value="BamA/TamA_POTRA"/>
</dbReference>
<dbReference type="OrthoDB" id="9768717at2"/>
<gene>
    <name evidence="6" type="ORF">EWU20_05875</name>
</gene>
<dbReference type="Pfam" id="PF07244">
    <property type="entry name" value="POTRA"/>
    <property type="match status" value="1"/>
</dbReference>
<dbReference type="Gene3D" id="3.10.20.310">
    <property type="entry name" value="membrane protein fhac"/>
    <property type="match status" value="1"/>
</dbReference>
<accession>A0A4Q9BBA1</accession>
<keyword evidence="7" id="KW-1185">Reference proteome</keyword>
<organism evidence="6 7">
    <name type="scientific">Aquirufa antheringensis</name>
    <dbReference type="NCBI Taxonomy" id="2516559"/>
    <lineage>
        <taxon>Bacteria</taxon>
        <taxon>Pseudomonadati</taxon>
        <taxon>Bacteroidota</taxon>
        <taxon>Cytophagia</taxon>
        <taxon>Cytophagales</taxon>
        <taxon>Flectobacillaceae</taxon>
        <taxon>Aquirufa</taxon>
    </lineage>
</organism>
<evidence type="ECO:0000256" key="1">
    <source>
        <dbReference type="ARBA" id="ARBA00004370"/>
    </source>
</evidence>
<evidence type="ECO:0000256" key="2">
    <source>
        <dbReference type="ARBA" id="ARBA00023136"/>
    </source>
</evidence>
<dbReference type="Proteomes" id="UP000293583">
    <property type="component" value="Unassembled WGS sequence"/>
</dbReference>
<protein>
    <submittedName>
        <fullName evidence="6">Outer membrane protein assembly factor</fullName>
    </submittedName>
</protein>
<evidence type="ECO:0000313" key="7">
    <source>
        <dbReference type="Proteomes" id="UP000293583"/>
    </source>
</evidence>
<name>A0A4Q9BBA1_9BACT</name>
<dbReference type="Pfam" id="PF01103">
    <property type="entry name" value="Omp85"/>
    <property type="match status" value="1"/>
</dbReference>
<dbReference type="EMBL" id="SEWY01000003">
    <property type="protein sequence ID" value="TBH72901.1"/>
    <property type="molecule type" value="Genomic_DNA"/>
</dbReference>
<evidence type="ECO:0000259" key="4">
    <source>
        <dbReference type="Pfam" id="PF01103"/>
    </source>
</evidence>
<sequence>MNYFRLYLVLFACFFIQEAAQAQYVIVDSVIFKGNEKTRDNILRRELDLNSGDTLQVAEIDSRLEFNRRKLTNTNLFIWVKGDYHQNKPQHIIITYEFLEQWYLLGYPVFQLADRNLNDWWSRGHSMERTIYGAHLIHNNFMGRNEKLSLKAETGFTQRLELGYSNPYIDPKKTLGLGASLTYITNKNLTFRTVNDTLNTLSSNKILRERWSGALSLRKRLKFYDFHFAEIRYSHSVVADTIRQLNPNYYYKGSNEQNFLQLTYAYSYDFRDYAPYPLRGKKIDFAYNFYGILAQDALNYWDLRASVAYFFDLGSNFFITSQWKAKVTQENKNIPYANILALGYGNDNVRGYELNVIDGTNYLLSKNTFKYQLFNKIIPLRIIPYKQFNQVPLSIYPTVFFDFAYVYQENPELTSSRFSNRWIYGMGLGFDIVTYYNFVCKLGVPVVNSGKSGLVVSIGREF</sequence>
<dbReference type="AlphaFoldDB" id="A0A4Q9BBA1"/>
<comment type="caution">
    <text evidence="6">The sequence shown here is derived from an EMBL/GenBank/DDBJ whole genome shotgun (WGS) entry which is preliminary data.</text>
</comment>